<evidence type="ECO:0000256" key="1">
    <source>
        <dbReference type="SAM" id="Phobius"/>
    </source>
</evidence>
<comment type="caution">
    <text evidence="2">The sequence shown here is derived from an EMBL/GenBank/DDBJ whole genome shotgun (WGS) entry which is preliminary data.</text>
</comment>
<sequence>MYANIQDVQNVTDPHTTMATTEKPYDGEGAMKFTIAVVMVYGVAVMGVFIMGYYGRRRHETHEMDRQASTFLKNIDQIRFRMKKEKQVDHTSDVLRRTSFGGFNYKERNSLKGLNDLGRNMAKYMALPIFMAQGADDSGVELRSVQESSNADSATGSAFSASERTGSCANSTILKSNTDTSIVQKLEIVEEAIDEDLDDNVFMTDEERQKYGVDFYVGIKESDIC</sequence>
<dbReference type="EMBL" id="VSWD01000010">
    <property type="protein sequence ID" value="KAK3089090.1"/>
    <property type="molecule type" value="Genomic_DNA"/>
</dbReference>
<keyword evidence="1" id="KW-0472">Membrane</keyword>
<keyword evidence="3" id="KW-1185">Reference proteome</keyword>
<protein>
    <submittedName>
        <fullName evidence="2">Uncharacterized protein</fullName>
    </submittedName>
</protein>
<name>A0AA88XNZ6_PINIB</name>
<gene>
    <name evidence="2" type="ORF">FSP39_000653</name>
</gene>
<feature type="transmembrane region" description="Helical" evidence="1">
    <location>
        <begin position="33"/>
        <end position="54"/>
    </location>
</feature>
<keyword evidence="1" id="KW-1133">Transmembrane helix</keyword>
<accession>A0AA88XNZ6</accession>
<proteinExistence type="predicted"/>
<organism evidence="2 3">
    <name type="scientific">Pinctada imbricata</name>
    <name type="common">Atlantic pearl-oyster</name>
    <name type="synonym">Pinctada martensii</name>
    <dbReference type="NCBI Taxonomy" id="66713"/>
    <lineage>
        <taxon>Eukaryota</taxon>
        <taxon>Metazoa</taxon>
        <taxon>Spiralia</taxon>
        <taxon>Lophotrochozoa</taxon>
        <taxon>Mollusca</taxon>
        <taxon>Bivalvia</taxon>
        <taxon>Autobranchia</taxon>
        <taxon>Pteriomorphia</taxon>
        <taxon>Pterioida</taxon>
        <taxon>Pterioidea</taxon>
        <taxon>Pteriidae</taxon>
        <taxon>Pinctada</taxon>
    </lineage>
</organism>
<dbReference type="Proteomes" id="UP001186944">
    <property type="component" value="Unassembled WGS sequence"/>
</dbReference>
<evidence type="ECO:0000313" key="3">
    <source>
        <dbReference type="Proteomes" id="UP001186944"/>
    </source>
</evidence>
<reference evidence="2" key="1">
    <citation type="submission" date="2019-08" db="EMBL/GenBank/DDBJ databases">
        <title>The improved chromosome-level genome for the pearl oyster Pinctada fucata martensii using PacBio sequencing and Hi-C.</title>
        <authorList>
            <person name="Zheng Z."/>
        </authorList>
    </citation>
    <scope>NUCLEOTIDE SEQUENCE</scope>
    <source>
        <strain evidence="2">ZZ-2019</strain>
        <tissue evidence="2">Adductor muscle</tissue>
    </source>
</reference>
<keyword evidence="1" id="KW-0812">Transmembrane</keyword>
<dbReference type="AlphaFoldDB" id="A0AA88XNZ6"/>
<evidence type="ECO:0000313" key="2">
    <source>
        <dbReference type="EMBL" id="KAK3089090.1"/>
    </source>
</evidence>